<accession>A0A2I9DB10</accession>
<dbReference type="AlphaFoldDB" id="A0A2I9DB10"/>
<gene>
    <name evidence="1" type="ORF">DAERI_230027</name>
</gene>
<evidence type="ECO:0000313" key="1">
    <source>
        <dbReference type="EMBL" id="GBF08136.1"/>
    </source>
</evidence>
<dbReference type="OrthoDB" id="8907997at2"/>
<dbReference type="Proteomes" id="UP000236569">
    <property type="component" value="Unassembled WGS sequence"/>
</dbReference>
<name>A0A2I9DB10_9DEIO</name>
<organism evidence="1 2">
    <name type="scientific">Deinococcus aerius</name>
    <dbReference type="NCBI Taxonomy" id="200253"/>
    <lineage>
        <taxon>Bacteria</taxon>
        <taxon>Thermotogati</taxon>
        <taxon>Deinococcota</taxon>
        <taxon>Deinococci</taxon>
        <taxon>Deinococcales</taxon>
        <taxon>Deinococcaceae</taxon>
        <taxon>Deinococcus</taxon>
    </lineage>
</organism>
<dbReference type="RefSeq" id="WP_103131415.1">
    <property type="nucleotide sequence ID" value="NZ_BFAG01000023.1"/>
</dbReference>
<comment type="caution">
    <text evidence="1">The sequence shown here is derived from an EMBL/GenBank/DDBJ whole genome shotgun (WGS) entry which is preliminary data.</text>
</comment>
<keyword evidence="2" id="KW-1185">Reference proteome</keyword>
<evidence type="ECO:0000313" key="2">
    <source>
        <dbReference type="Proteomes" id="UP000236569"/>
    </source>
</evidence>
<dbReference type="EMBL" id="BFAG01000023">
    <property type="protein sequence ID" value="GBF08136.1"/>
    <property type="molecule type" value="Genomic_DNA"/>
</dbReference>
<proteinExistence type="predicted"/>
<reference evidence="2" key="1">
    <citation type="submission" date="2018-01" db="EMBL/GenBank/DDBJ databases">
        <title>Draft Genome Sequence of the Radioresistant Bacterium Deinococcus aerius TR0125, Isolated from the Higher Atmosphere above Japan.</title>
        <authorList>
            <person name="Satoh K."/>
            <person name="Arai H."/>
            <person name="Sanzen T."/>
            <person name="Kawaguchi Y."/>
            <person name="Hayashi H."/>
            <person name="Yokobori S."/>
            <person name="Yamagishi A."/>
            <person name="Oono Y."/>
            <person name="Narumi I."/>
        </authorList>
    </citation>
    <scope>NUCLEOTIDE SEQUENCE [LARGE SCALE GENOMIC DNA]</scope>
    <source>
        <strain evidence="2">TR0125</strain>
    </source>
</reference>
<protein>
    <submittedName>
        <fullName evidence="1">Uncharacterized protein</fullName>
    </submittedName>
</protein>
<sequence>MPPVVLQCPEEEVILQRSQRALADLWAFDRLLIERKLNPKSLVHRLAVYLERQFPGFHTDCEYSRNSRVDEPTYDFPYMSRPRQRDLRRNLIRQGLSEPEAEAATQTVTGAYPDIIVHYREENHLNVLVVEVRLLGDARGWGSVLDAKEKLQRYTLPGEQGLFRYAVGLLVELGVTEGGDHTAVHQFRDGREVGRVG</sequence>